<dbReference type="SUPFAM" id="SSF48371">
    <property type="entry name" value="ARM repeat"/>
    <property type="match status" value="1"/>
</dbReference>
<accession>A0A1L9R7B6</accession>
<dbReference type="VEuPathDB" id="FungiDB:ASPWEDRAFT_44797"/>
<dbReference type="InterPro" id="IPR011989">
    <property type="entry name" value="ARM-like"/>
</dbReference>
<evidence type="ECO:0000313" key="2">
    <source>
        <dbReference type="Proteomes" id="UP000184383"/>
    </source>
</evidence>
<dbReference type="OrthoDB" id="515401at2759"/>
<dbReference type="RefSeq" id="XP_040684489.1">
    <property type="nucleotide sequence ID" value="XM_040836353.1"/>
</dbReference>
<evidence type="ECO:0000313" key="1">
    <source>
        <dbReference type="EMBL" id="OJJ30812.1"/>
    </source>
</evidence>
<reference evidence="2" key="1">
    <citation type="journal article" date="2017" name="Genome Biol.">
        <title>Comparative genomics reveals high biological diversity and specific adaptations in the industrially and medically important fungal genus Aspergillus.</title>
        <authorList>
            <person name="de Vries R.P."/>
            <person name="Riley R."/>
            <person name="Wiebenga A."/>
            <person name="Aguilar-Osorio G."/>
            <person name="Amillis S."/>
            <person name="Uchima C.A."/>
            <person name="Anderluh G."/>
            <person name="Asadollahi M."/>
            <person name="Askin M."/>
            <person name="Barry K."/>
            <person name="Battaglia E."/>
            <person name="Bayram O."/>
            <person name="Benocci T."/>
            <person name="Braus-Stromeyer S.A."/>
            <person name="Caldana C."/>
            <person name="Canovas D."/>
            <person name="Cerqueira G.C."/>
            <person name="Chen F."/>
            <person name="Chen W."/>
            <person name="Choi C."/>
            <person name="Clum A."/>
            <person name="Dos Santos R.A."/>
            <person name="Damasio A.R."/>
            <person name="Diallinas G."/>
            <person name="Emri T."/>
            <person name="Fekete E."/>
            <person name="Flipphi M."/>
            <person name="Freyberg S."/>
            <person name="Gallo A."/>
            <person name="Gournas C."/>
            <person name="Habgood R."/>
            <person name="Hainaut M."/>
            <person name="Harispe M.L."/>
            <person name="Henrissat B."/>
            <person name="Hilden K.S."/>
            <person name="Hope R."/>
            <person name="Hossain A."/>
            <person name="Karabika E."/>
            <person name="Karaffa L."/>
            <person name="Karanyi Z."/>
            <person name="Krasevec N."/>
            <person name="Kuo A."/>
            <person name="Kusch H."/>
            <person name="LaButti K."/>
            <person name="Lagendijk E.L."/>
            <person name="Lapidus A."/>
            <person name="Levasseur A."/>
            <person name="Lindquist E."/>
            <person name="Lipzen A."/>
            <person name="Logrieco A.F."/>
            <person name="MacCabe A."/>
            <person name="Maekelae M.R."/>
            <person name="Malavazi I."/>
            <person name="Melin P."/>
            <person name="Meyer V."/>
            <person name="Mielnichuk N."/>
            <person name="Miskei M."/>
            <person name="Molnar A.P."/>
            <person name="Mule G."/>
            <person name="Ngan C.Y."/>
            <person name="Orejas M."/>
            <person name="Orosz E."/>
            <person name="Ouedraogo J.P."/>
            <person name="Overkamp K.M."/>
            <person name="Park H.-S."/>
            <person name="Perrone G."/>
            <person name="Piumi F."/>
            <person name="Punt P.J."/>
            <person name="Ram A.F."/>
            <person name="Ramon A."/>
            <person name="Rauscher S."/>
            <person name="Record E."/>
            <person name="Riano-Pachon D.M."/>
            <person name="Robert V."/>
            <person name="Roehrig J."/>
            <person name="Ruller R."/>
            <person name="Salamov A."/>
            <person name="Salih N.S."/>
            <person name="Samson R.A."/>
            <person name="Sandor E."/>
            <person name="Sanguinetti M."/>
            <person name="Schuetze T."/>
            <person name="Sepcic K."/>
            <person name="Shelest E."/>
            <person name="Sherlock G."/>
            <person name="Sophianopoulou V."/>
            <person name="Squina F.M."/>
            <person name="Sun H."/>
            <person name="Susca A."/>
            <person name="Todd R.B."/>
            <person name="Tsang A."/>
            <person name="Unkles S.E."/>
            <person name="van de Wiele N."/>
            <person name="van Rossen-Uffink D."/>
            <person name="Oliveira J.V."/>
            <person name="Vesth T.C."/>
            <person name="Visser J."/>
            <person name="Yu J.-H."/>
            <person name="Zhou M."/>
            <person name="Andersen M.R."/>
            <person name="Archer D.B."/>
            <person name="Baker S.E."/>
            <person name="Benoit I."/>
            <person name="Brakhage A.A."/>
            <person name="Braus G.H."/>
            <person name="Fischer R."/>
            <person name="Frisvad J.C."/>
            <person name="Goldman G.H."/>
            <person name="Houbraken J."/>
            <person name="Oakley B."/>
            <person name="Pocsi I."/>
            <person name="Scazzocchio C."/>
            <person name="Seiboth B."/>
            <person name="vanKuyk P.A."/>
            <person name="Wortman J."/>
            <person name="Dyer P.S."/>
            <person name="Grigoriev I.V."/>
        </authorList>
    </citation>
    <scope>NUCLEOTIDE SEQUENCE [LARGE SCALE GENOMIC DNA]</scope>
    <source>
        <strain evidence="2">DTO 134E9</strain>
    </source>
</reference>
<dbReference type="InterPro" id="IPR016024">
    <property type="entry name" value="ARM-type_fold"/>
</dbReference>
<sequence length="424" mass="47963">MAEYLDSIDWASLQHAYGEASDVPDDLRDLVSPEKETRDDAYYRLYGNIFHQATRYEATAYAVPYLLKILENPSTPDRATVISYLVDLALGIPSLSLPEGANPAEYRERTRRLHTPEYEVEYYAEMDELVNQARNEGQRKMHEYDRSVGLKRNREESKHELAAYDAVSAGVPVFQQCLEEDDPEVRTWAAFALAWFPGEEASGRNYSSAVALQRLLGQEQESIVLASAIIALGLLIGCWKDAGATDGFDNCVPSLREYATDQRPLVRFAAAVALIRLQHHIPENVSILARVLTDRSFIPAADARYSHNLPFPFCEGDLFKYSGKILITLDMDDYPDVLPMALEALPRSEKTEALELTRIVMELAFGPCPDDDDTWPFASLNEIQQHIVTVLAEMADEYWEWGTLGEILEEWNIPGESRDECRQV</sequence>
<dbReference type="AlphaFoldDB" id="A0A1L9R7B6"/>
<proteinExistence type="predicted"/>
<dbReference type="EMBL" id="KV878216">
    <property type="protein sequence ID" value="OJJ30812.1"/>
    <property type="molecule type" value="Genomic_DNA"/>
</dbReference>
<dbReference type="Gene3D" id="1.25.10.10">
    <property type="entry name" value="Leucine-rich Repeat Variant"/>
    <property type="match status" value="1"/>
</dbReference>
<keyword evidence="2" id="KW-1185">Reference proteome</keyword>
<name>A0A1L9R7B6_ASPWE</name>
<dbReference type="GeneID" id="63752201"/>
<dbReference type="STRING" id="1073089.A0A1L9R7B6"/>
<gene>
    <name evidence="1" type="ORF">ASPWEDRAFT_44797</name>
</gene>
<protein>
    <submittedName>
        <fullName evidence="1">Uncharacterized protein</fullName>
    </submittedName>
</protein>
<organism evidence="1 2">
    <name type="scientific">Aspergillus wentii DTO 134E9</name>
    <dbReference type="NCBI Taxonomy" id="1073089"/>
    <lineage>
        <taxon>Eukaryota</taxon>
        <taxon>Fungi</taxon>
        <taxon>Dikarya</taxon>
        <taxon>Ascomycota</taxon>
        <taxon>Pezizomycotina</taxon>
        <taxon>Eurotiomycetes</taxon>
        <taxon>Eurotiomycetidae</taxon>
        <taxon>Eurotiales</taxon>
        <taxon>Aspergillaceae</taxon>
        <taxon>Aspergillus</taxon>
        <taxon>Aspergillus subgen. Cremei</taxon>
    </lineage>
</organism>
<dbReference type="Proteomes" id="UP000184383">
    <property type="component" value="Unassembled WGS sequence"/>
</dbReference>